<name>A0ABU2YUA4_9ACTN</name>
<gene>
    <name evidence="1" type="ORF">RM704_10575</name>
</gene>
<keyword evidence="2" id="KW-1185">Reference proteome</keyword>
<reference evidence="1" key="1">
    <citation type="submission" date="2024-05" db="EMBL/GenBank/DDBJ databases">
        <title>30 novel species of actinomycetes from the DSMZ collection.</title>
        <authorList>
            <person name="Nouioui I."/>
        </authorList>
    </citation>
    <scope>NUCLEOTIDE SEQUENCE</scope>
    <source>
        <strain evidence="1">DSM 3412</strain>
    </source>
</reference>
<protein>
    <submittedName>
        <fullName evidence="1">Phage portal protein</fullName>
    </submittedName>
</protein>
<evidence type="ECO:0000313" key="2">
    <source>
        <dbReference type="Proteomes" id="UP001180737"/>
    </source>
</evidence>
<evidence type="ECO:0000313" key="1">
    <source>
        <dbReference type="EMBL" id="MDT0567909.1"/>
    </source>
</evidence>
<dbReference type="Proteomes" id="UP001180737">
    <property type="component" value="Unassembled WGS sequence"/>
</dbReference>
<dbReference type="EMBL" id="JAVRFJ010000007">
    <property type="protein sequence ID" value="MDT0567909.1"/>
    <property type="molecule type" value="Genomic_DNA"/>
</dbReference>
<proteinExistence type="predicted"/>
<comment type="caution">
    <text evidence="1">The sequence shown here is derived from an EMBL/GenBank/DDBJ whole genome shotgun (WGS) entry which is preliminary data.</text>
</comment>
<accession>A0ABU2YUA4</accession>
<dbReference type="RefSeq" id="WP_033530623.1">
    <property type="nucleotide sequence ID" value="NZ_JAVRFJ010000007.1"/>
</dbReference>
<sequence>MPLPTSNVTWPPPYLKPALDAMHTWDTWWSGDPDRLEALYGAGGGGFGPDPKPIQYSTGVMGKIARWWWGTPTAPGERRTKLHVPIAGDLCGGSANLLFSEPPKFTVPGSDTATQKRLDELVDDGMLVTLQTAAELGAALGGVYLRPVYDTDMADRPWLDAVHADRAVPEFRWNRLFAVTFWRVIHEEDGQVWRHLERHERGVIEHGLYQGTKSKLGHRVPLEDHPATEGFAEAVTEEGLIETGFEGLDVSYIPNDISRRWRCNTALQSLGRSDLDGVEPLMDALDETYASWMRDIRLGKGRIIVPNAYLQSNGPGRGASWNPDQEAFAGIDMLARGDGAQLTVAQFAIRVQEHRDTAEELVNQILRSAGYSGQTFGIGGDVAITATETNAKERRSMTTRGRKILRTRPGLGNAAHALLAVDRHVFGTQVVPQRPNIEFYDSVQEDPLSLANTADVLKRAMAASTETLVGMIHPEWDKGMVEAEVRRIQAETGQAVPDPMQTGALP</sequence>
<dbReference type="Pfam" id="PF05133">
    <property type="entry name" value="SPP1_portal"/>
    <property type="match status" value="1"/>
</dbReference>
<organism evidence="1 2">
    <name type="scientific">Streptomyces gottesmaniae</name>
    <dbReference type="NCBI Taxonomy" id="3075518"/>
    <lineage>
        <taxon>Bacteria</taxon>
        <taxon>Bacillati</taxon>
        <taxon>Actinomycetota</taxon>
        <taxon>Actinomycetes</taxon>
        <taxon>Kitasatosporales</taxon>
        <taxon>Streptomycetaceae</taxon>
        <taxon>Streptomyces</taxon>
    </lineage>
</organism>
<dbReference type="InterPro" id="IPR021145">
    <property type="entry name" value="Portal_protein_SPP1_Gp6-like"/>
</dbReference>